<dbReference type="EMBL" id="JAAAJA010000267">
    <property type="protein sequence ID" value="KAG0257218.1"/>
    <property type="molecule type" value="Genomic_DNA"/>
</dbReference>
<dbReference type="OrthoDB" id="2433856at2759"/>
<name>A0A9P6PZK2_9FUNG</name>
<dbReference type="AlphaFoldDB" id="A0A9P6PZK2"/>
<keyword evidence="4" id="KW-1185">Reference proteome</keyword>
<evidence type="ECO:0000256" key="1">
    <source>
        <dbReference type="SAM" id="MobiDB-lite"/>
    </source>
</evidence>
<evidence type="ECO:0000256" key="2">
    <source>
        <dbReference type="SAM" id="Phobius"/>
    </source>
</evidence>
<gene>
    <name evidence="3" type="ORF">BG011_004071</name>
</gene>
<sequence length="459" mass="51273">MVTASAKKNLIITASAVVGLTTVSTIAYLLIQDDRRAKHQRKVRTLQKSLTQKLVKVETSVQSIIEGDIRLAQVRTRTLRTYPIYPGDPDVQLPSLGLINKQDEIDLGEIIEETPDELIREREMGFSDDSKKVRQGYKKLEYLSNSVNEQLLRLLESLDAISPRELTDLGDVNGGIPLTNGPEVAAFEKIRKRKRADITKIQLLMAQMDKITACFKDRMVAIEAYEKKLEEEAEAAAIAAKEEAKKKEQEQEQEEKEKEKEMANGHHHDHANDDLVKEGMSFADIVSQNIPEPEILEQTEDLEKMKEGVTFAEVVSQNTQIDHHDHHEHSATTTKTTMTTTTTTTSTVHAEHSEKVQGDISFADVVSNSCAVEDKVEVEEDKVEVKGDKAEIKDDEVEVKDEEVLEPTEDLEKMKQGITFADAVSSHVEETDAAPEVSEELKAKTLVEETPVAEVAAAH</sequence>
<feature type="compositionally biased region" description="Basic and acidic residues" evidence="1">
    <location>
        <begin position="321"/>
        <end position="330"/>
    </location>
</feature>
<dbReference type="InterPro" id="IPR036533">
    <property type="entry name" value="BAG_dom_sf"/>
</dbReference>
<comment type="caution">
    <text evidence="3">The sequence shown here is derived from an EMBL/GenBank/DDBJ whole genome shotgun (WGS) entry which is preliminary data.</text>
</comment>
<dbReference type="GO" id="GO:0051087">
    <property type="term" value="F:protein-folding chaperone binding"/>
    <property type="evidence" value="ECO:0007669"/>
    <property type="project" value="InterPro"/>
</dbReference>
<accession>A0A9P6PZK2</accession>
<feature type="region of interest" description="Disordered" evidence="1">
    <location>
        <begin position="240"/>
        <end position="272"/>
    </location>
</feature>
<organism evidence="3 4">
    <name type="scientific">Mortierella polycephala</name>
    <dbReference type="NCBI Taxonomy" id="41804"/>
    <lineage>
        <taxon>Eukaryota</taxon>
        <taxon>Fungi</taxon>
        <taxon>Fungi incertae sedis</taxon>
        <taxon>Mucoromycota</taxon>
        <taxon>Mortierellomycotina</taxon>
        <taxon>Mortierellomycetes</taxon>
        <taxon>Mortierellales</taxon>
        <taxon>Mortierellaceae</taxon>
        <taxon>Mortierella</taxon>
    </lineage>
</organism>
<dbReference type="Proteomes" id="UP000726737">
    <property type="component" value="Unassembled WGS sequence"/>
</dbReference>
<keyword evidence="2" id="KW-0812">Transmembrane</keyword>
<dbReference type="SUPFAM" id="SSF63491">
    <property type="entry name" value="BAG domain"/>
    <property type="match status" value="1"/>
</dbReference>
<evidence type="ECO:0000313" key="4">
    <source>
        <dbReference type="Proteomes" id="UP000726737"/>
    </source>
</evidence>
<evidence type="ECO:0000313" key="3">
    <source>
        <dbReference type="EMBL" id="KAG0257218.1"/>
    </source>
</evidence>
<feature type="transmembrane region" description="Helical" evidence="2">
    <location>
        <begin position="12"/>
        <end position="31"/>
    </location>
</feature>
<reference evidence="3" key="1">
    <citation type="journal article" date="2020" name="Fungal Divers.">
        <title>Resolving the Mortierellaceae phylogeny through synthesis of multi-gene phylogenetics and phylogenomics.</title>
        <authorList>
            <person name="Vandepol N."/>
            <person name="Liber J."/>
            <person name="Desiro A."/>
            <person name="Na H."/>
            <person name="Kennedy M."/>
            <person name="Barry K."/>
            <person name="Grigoriev I.V."/>
            <person name="Miller A.N."/>
            <person name="O'Donnell K."/>
            <person name="Stajich J.E."/>
            <person name="Bonito G."/>
        </authorList>
    </citation>
    <scope>NUCLEOTIDE SEQUENCE</scope>
    <source>
        <strain evidence="3">KOD948</strain>
    </source>
</reference>
<keyword evidence="2" id="KW-0472">Membrane</keyword>
<protein>
    <submittedName>
        <fullName evidence="3">Uncharacterized protein</fullName>
    </submittedName>
</protein>
<dbReference type="Gene3D" id="1.20.58.120">
    <property type="entry name" value="BAG domain"/>
    <property type="match status" value="1"/>
</dbReference>
<feature type="region of interest" description="Disordered" evidence="1">
    <location>
        <begin position="320"/>
        <end position="340"/>
    </location>
</feature>
<keyword evidence="2" id="KW-1133">Transmembrane helix</keyword>
<proteinExistence type="predicted"/>